<dbReference type="NCBIfam" id="NF000595">
    <property type="entry name" value="PRK00015.1-3"/>
    <property type="match status" value="1"/>
</dbReference>
<dbReference type="Pfam" id="PF01351">
    <property type="entry name" value="RNase_HII"/>
    <property type="match status" value="1"/>
</dbReference>
<dbReference type="Gene3D" id="3.30.420.10">
    <property type="entry name" value="Ribonuclease H-like superfamily/Ribonuclease H"/>
    <property type="match status" value="1"/>
</dbReference>
<evidence type="ECO:0000256" key="14">
    <source>
        <dbReference type="HAMAP-Rule" id="MF_00052"/>
    </source>
</evidence>
<comment type="catalytic activity">
    <reaction evidence="1 14 15 16">
        <text>Endonucleolytic cleavage to 5'-phosphomonoester.</text>
        <dbReference type="EC" id="3.1.26.4"/>
    </reaction>
</comment>
<evidence type="ECO:0000256" key="6">
    <source>
        <dbReference type="ARBA" id="ARBA00012180"/>
    </source>
</evidence>
<evidence type="ECO:0000256" key="17">
    <source>
        <dbReference type="SAM" id="MobiDB-lite"/>
    </source>
</evidence>
<evidence type="ECO:0000256" key="8">
    <source>
        <dbReference type="ARBA" id="ARBA00022490"/>
    </source>
</evidence>
<evidence type="ECO:0000256" key="9">
    <source>
        <dbReference type="ARBA" id="ARBA00022722"/>
    </source>
</evidence>
<reference evidence="19 20" key="1">
    <citation type="submission" date="2020-04" db="EMBL/GenBank/DDBJ databases">
        <title>MicrobeNet Type strains.</title>
        <authorList>
            <person name="Nicholson A.C."/>
        </authorList>
    </citation>
    <scope>NUCLEOTIDE SEQUENCE [LARGE SCALE GENOMIC DNA]</scope>
    <source>
        <strain evidence="19 20">JCM 12354</strain>
    </source>
</reference>
<keyword evidence="8 14" id="KW-0963">Cytoplasm</keyword>
<name>A0A846Y1Y2_9NOCA</name>
<protein>
    <recommendedName>
        <fullName evidence="7 14">Ribonuclease HII</fullName>
        <shortName evidence="14">RNase HII</shortName>
        <ecNumber evidence="6 14">3.1.26.4</ecNumber>
    </recommendedName>
</protein>
<dbReference type="EMBL" id="JAAXOP010000018">
    <property type="protein sequence ID" value="NKY53496.1"/>
    <property type="molecule type" value="Genomic_DNA"/>
</dbReference>
<dbReference type="EC" id="3.1.26.4" evidence="6 14"/>
<evidence type="ECO:0000256" key="2">
    <source>
        <dbReference type="ARBA" id="ARBA00001946"/>
    </source>
</evidence>
<keyword evidence="20" id="KW-1185">Reference proteome</keyword>
<proteinExistence type="inferred from homology"/>
<dbReference type="InterPro" id="IPR012337">
    <property type="entry name" value="RNaseH-like_sf"/>
</dbReference>
<keyword evidence="11 14" id="KW-0255">Endonuclease</keyword>
<dbReference type="InterPro" id="IPR022898">
    <property type="entry name" value="RNase_HII"/>
</dbReference>
<evidence type="ECO:0000256" key="13">
    <source>
        <dbReference type="ARBA" id="ARBA00023211"/>
    </source>
</evidence>
<evidence type="ECO:0000256" key="15">
    <source>
        <dbReference type="PROSITE-ProRule" id="PRU01319"/>
    </source>
</evidence>
<comment type="caution">
    <text evidence="19">The sequence shown here is derived from an EMBL/GenBank/DDBJ whole genome shotgun (WGS) entry which is preliminary data.</text>
</comment>
<dbReference type="GO" id="GO:0003723">
    <property type="term" value="F:RNA binding"/>
    <property type="evidence" value="ECO:0007669"/>
    <property type="project" value="UniProtKB-UniRule"/>
</dbReference>
<dbReference type="PROSITE" id="PS51975">
    <property type="entry name" value="RNASE_H_2"/>
    <property type="match status" value="1"/>
</dbReference>
<dbReference type="AlphaFoldDB" id="A0A846Y1Y2"/>
<evidence type="ECO:0000256" key="16">
    <source>
        <dbReference type="RuleBase" id="RU003515"/>
    </source>
</evidence>
<dbReference type="InterPro" id="IPR036397">
    <property type="entry name" value="RNaseH_sf"/>
</dbReference>
<evidence type="ECO:0000313" key="20">
    <source>
        <dbReference type="Proteomes" id="UP000565711"/>
    </source>
</evidence>
<evidence type="ECO:0000256" key="10">
    <source>
        <dbReference type="ARBA" id="ARBA00022723"/>
    </source>
</evidence>
<dbReference type="GO" id="GO:0005737">
    <property type="term" value="C:cytoplasm"/>
    <property type="evidence" value="ECO:0007669"/>
    <property type="project" value="UniProtKB-SubCell"/>
</dbReference>
<keyword evidence="13 14" id="KW-0464">Manganese</keyword>
<comment type="cofactor">
    <cofactor evidence="2">
        <name>Mg(2+)</name>
        <dbReference type="ChEBI" id="CHEBI:18420"/>
    </cofactor>
</comment>
<sequence>MRRRTDPALARDNRGIGSRTVGAVAEISRRTARNGKSGTTARNGDWPPRVVMRRAGGLRTLEAALIRSGLGPVAGVDEAGRGCCAGPLVVASCLLAPKAYDSLAGLDDSKKLTENERERLYPIITRRALAWQVVVIPAWEIDAIGIHVANIEGMRRAVAGLETRPGYVLTDGFRVPGISVPSLPVIGGDAAAACIAAASILAKVTRDRIMVEMDGALPGYGFATHKGYNTPEHLAALARLGPSEEHRRSWRNVRGLESDGTTGRVVADPAHAR</sequence>
<comment type="similarity">
    <text evidence="5 14 16">Belongs to the RNase HII family.</text>
</comment>
<feature type="binding site" evidence="14 15">
    <location>
        <position position="78"/>
    </location>
    <ligand>
        <name>a divalent metal cation</name>
        <dbReference type="ChEBI" id="CHEBI:60240"/>
    </ligand>
</feature>
<evidence type="ECO:0000259" key="18">
    <source>
        <dbReference type="PROSITE" id="PS51975"/>
    </source>
</evidence>
<gene>
    <name evidence="14" type="primary">rnhB</name>
    <name evidence="19" type="ORF">HGA08_25190</name>
</gene>
<feature type="binding site" evidence="14 15">
    <location>
        <position position="77"/>
    </location>
    <ligand>
        <name>a divalent metal cation</name>
        <dbReference type="ChEBI" id="CHEBI:60240"/>
    </ligand>
</feature>
<feature type="region of interest" description="Disordered" evidence="17">
    <location>
        <begin position="249"/>
        <end position="273"/>
    </location>
</feature>
<feature type="binding site" evidence="14 15">
    <location>
        <position position="171"/>
    </location>
    <ligand>
        <name>a divalent metal cation</name>
        <dbReference type="ChEBI" id="CHEBI:60240"/>
    </ligand>
</feature>
<evidence type="ECO:0000256" key="5">
    <source>
        <dbReference type="ARBA" id="ARBA00007383"/>
    </source>
</evidence>
<keyword evidence="12 14" id="KW-0378">Hydrolase</keyword>
<dbReference type="GO" id="GO:0030145">
    <property type="term" value="F:manganese ion binding"/>
    <property type="evidence" value="ECO:0007669"/>
    <property type="project" value="UniProtKB-UniRule"/>
</dbReference>
<evidence type="ECO:0000256" key="12">
    <source>
        <dbReference type="ARBA" id="ARBA00022801"/>
    </source>
</evidence>
<organism evidence="19 20">
    <name type="scientific">Nocardia vermiculata</name>
    <dbReference type="NCBI Taxonomy" id="257274"/>
    <lineage>
        <taxon>Bacteria</taxon>
        <taxon>Bacillati</taxon>
        <taxon>Actinomycetota</taxon>
        <taxon>Actinomycetes</taxon>
        <taxon>Mycobacteriales</taxon>
        <taxon>Nocardiaceae</taxon>
        <taxon>Nocardia</taxon>
    </lineage>
</organism>
<dbReference type="InterPro" id="IPR001352">
    <property type="entry name" value="RNase_HII/HIII"/>
</dbReference>
<dbReference type="NCBIfam" id="NF000600">
    <property type="entry name" value="PRK00015.2-4"/>
    <property type="match status" value="1"/>
</dbReference>
<comment type="function">
    <text evidence="3 14 16">Endonuclease that specifically degrades the RNA of RNA-DNA hybrids.</text>
</comment>
<comment type="cofactor">
    <cofactor evidence="14 15">
        <name>Mn(2+)</name>
        <dbReference type="ChEBI" id="CHEBI:29035"/>
    </cofactor>
    <cofactor evidence="14 15">
        <name>Mg(2+)</name>
        <dbReference type="ChEBI" id="CHEBI:18420"/>
    </cofactor>
    <text evidence="14 15">Manganese or magnesium. Binds 1 divalent metal ion per monomer in the absence of substrate. May bind a second metal ion after substrate binding.</text>
</comment>
<dbReference type="GO" id="GO:0043137">
    <property type="term" value="P:DNA replication, removal of RNA primer"/>
    <property type="evidence" value="ECO:0007669"/>
    <property type="project" value="TreeGrafter"/>
</dbReference>
<dbReference type="PANTHER" id="PTHR10954:SF18">
    <property type="entry name" value="RIBONUCLEASE HII"/>
    <property type="match status" value="1"/>
</dbReference>
<dbReference type="PANTHER" id="PTHR10954">
    <property type="entry name" value="RIBONUCLEASE H2 SUBUNIT A"/>
    <property type="match status" value="1"/>
</dbReference>
<accession>A0A846Y1Y2</accession>
<dbReference type="InterPro" id="IPR024567">
    <property type="entry name" value="RNase_HII/HIII_dom"/>
</dbReference>
<feature type="domain" description="RNase H type-2" evidence="18">
    <location>
        <begin position="71"/>
        <end position="262"/>
    </location>
</feature>
<evidence type="ECO:0000313" key="19">
    <source>
        <dbReference type="EMBL" id="NKY53496.1"/>
    </source>
</evidence>
<dbReference type="Proteomes" id="UP000565711">
    <property type="component" value="Unassembled WGS sequence"/>
</dbReference>
<dbReference type="NCBIfam" id="NF000598">
    <property type="entry name" value="PRK00015.2-2"/>
    <property type="match status" value="1"/>
</dbReference>
<dbReference type="GO" id="GO:0004523">
    <property type="term" value="F:RNA-DNA hybrid ribonuclease activity"/>
    <property type="evidence" value="ECO:0007669"/>
    <property type="project" value="UniProtKB-UniRule"/>
</dbReference>
<comment type="subcellular location">
    <subcellularLocation>
        <location evidence="4 14">Cytoplasm</location>
    </subcellularLocation>
</comment>
<dbReference type="GO" id="GO:0006298">
    <property type="term" value="P:mismatch repair"/>
    <property type="evidence" value="ECO:0007669"/>
    <property type="project" value="TreeGrafter"/>
</dbReference>
<evidence type="ECO:0000256" key="1">
    <source>
        <dbReference type="ARBA" id="ARBA00000077"/>
    </source>
</evidence>
<dbReference type="FunFam" id="3.30.420.10:FF:000113">
    <property type="entry name" value="Ribonuclease HII"/>
    <property type="match status" value="1"/>
</dbReference>
<evidence type="ECO:0000256" key="4">
    <source>
        <dbReference type="ARBA" id="ARBA00004496"/>
    </source>
</evidence>
<evidence type="ECO:0000256" key="3">
    <source>
        <dbReference type="ARBA" id="ARBA00004065"/>
    </source>
</evidence>
<evidence type="ECO:0000256" key="7">
    <source>
        <dbReference type="ARBA" id="ARBA00019179"/>
    </source>
</evidence>
<dbReference type="GO" id="GO:0032299">
    <property type="term" value="C:ribonuclease H2 complex"/>
    <property type="evidence" value="ECO:0007669"/>
    <property type="project" value="TreeGrafter"/>
</dbReference>
<keyword evidence="10 14" id="KW-0479">Metal-binding</keyword>
<dbReference type="HAMAP" id="MF_00052_B">
    <property type="entry name" value="RNase_HII_B"/>
    <property type="match status" value="1"/>
</dbReference>
<evidence type="ECO:0000256" key="11">
    <source>
        <dbReference type="ARBA" id="ARBA00022759"/>
    </source>
</evidence>
<dbReference type="SUPFAM" id="SSF53098">
    <property type="entry name" value="Ribonuclease H-like"/>
    <property type="match status" value="1"/>
</dbReference>
<keyword evidence="9 14" id="KW-0540">Nuclease</keyword>
<dbReference type="CDD" id="cd07182">
    <property type="entry name" value="RNase_HII_bacteria_HII_like"/>
    <property type="match status" value="1"/>
</dbReference>